<evidence type="ECO:0000256" key="3">
    <source>
        <dbReference type="ARBA" id="ARBA00022842"/>
    </source>
</evidence>
<name>A0ABC9A0H9_9POAL</name>
<dbReference type="GO" id="GO:0016853">
    <property type="term" value="F:isomerase activity"/>
    <property type="evidence" value="ECO:0007669"/>
    <property type="project" value="UniProtKB-KW"/>
</dbReference>
<dbReference type="GO" id="GO:0006721">
    <property type="term" value="P:terpenoid metabolic process"/>
    <property type="evidence" value="ECO:0007669"/>
    <property type="project" value="UniProtKB-ARBA"/>
</dbReference>
<dbReference type="Gene3D" id="1.50.10.130">
    <property type="entry name" value="Terpene synthase, N-terminal domain"/>
    <property type="match status" value="1"/>
</dbReference>
<evidence type="ECO:0000313" key="7">
    <source>
        <dbReference type="EMBL" id="CAL4968745.1"/>
    </source>
</evidence>
<dbReference type="InterPro" id="IPR008949">
    <property type="entry name" value="Isoprenoid_synthase_dom_sf"/>
</dbReference>
<accession>A0ABC9A0H9</accession>
<dbReference type="InterPro" id="IPR036965">
    <property type="entry name" value="Terpene_synth_N_sf"/>
</dbReference>
<proteinExistence type="predicted"/>
<dbReference type="EMBL" id="OZ075112">
    <property type="protein sequence ID" value="CAL4968745.1"/>
    <property type="molecule type" value="Genomic_DNA"/>
</dbReference>
<reference evidence="8" key="1">
    <citation type="submission" date="2024-06" db="EMBL/GenBank/DDBJ databases">
        <authorList>
            <person name="Ryan C."/>
        </authorList>
    </citation>
    <scope>NUCLEOTIDE SEQUENCE [LARGE SCALE GENOMIC DNA]</scope>
</reference>
<protein>
    <recommendedName>
        <fullName evidence="6">Terpene synthase N-terminal domain-containing protein</fullName>
    </recommendedName>
</protein>
<dbReference type="Gene3D" id="1.10.600.10">
    <property type="entry name" value="Farnesyl Diphosphate Synthase"/>
    <property type="match status" value="1"/>
</dbReference>
<keyword evidence="2" id="KW-0479">Metal-binding</keyword>
<dbReference type="PANTHER" id="PTHR31739">
    <property type="entry name" value="ENT-COPALYL DIPHOSPHATE SYNTHASE, CHLOROPLASTIC"/>
    <property type="match status" value="1"/>
</dbReference>
<evidence type="ECO:0000256" key="1">
    <source>
        <dbReference type="ARBA" id="ARBA00001946"/>
    </source>
</evidence>
<dbReference type="InterPro" id="IPR001906">
    <property type="entry name" value="Terpene_synth_N"/>
</dbReference>
<organism evidence="7 8">
    <name type="scientific">Urochloa decumbens</name>
    <dbReference type="NCBI Taxonomy" id="240449"/>
    <lineage>
        <taxon>Eukaryota</taxon>
        <taxon>Viridiplantae</taxon>
        <taxon>Streptophyta</taxon>
        <taxon>Embryophyta</taxon>
        <taxon>Tracheophyta</taxon>
        <taxon>Spermatophyta</taxon>
        <taxon>Magnoliopsida</taxon>
        <taxon>Liliopsida</taxon>
        <taxon>Poales</taxon>
        <taxon>Poaceae</taxon>
        <taxon>PACMAD clade</taxon>
        <taxon>Panicoideae</taxon>
        <taxon>Panicodae</taxon>
        <taxon>Paniceae</taxon>
        <taxon>Melinidinae</taxon>
        <taxon>Urochloa</taxon>
    </lineage>
</organism>
<dbReference type="SFLD" id="SFLDG01605">
    <property type="entry name" value="Terpene_Cyclase_Like_1_N-term"/>
    <property type="match status" value="1"/>
</dbReference>
<sequence>MESFNARALETITCKKDEQRDVLEMIAAIKAKLKSIGDGEINISAYDTAWVALVKNLEGSDGPQFPLSIDWIARNQLPDGSWGDNTFFLVHDRIINTLACIVALKSWNVHDDKCRKGLSFINKNLWRITEDDEDWMLIGFEIAFPTLIRMAKDLSLDIPFDEPALQVIYARKDQKLMKIPKDVLHAVPTTMLLSIEGMPGLEWRDIFKFQCPDGSFMASPAPTAYALMHTGDQKCLEFIDVLVNKFNGGVPFNYPLDIFEPLWVVDRLERLGISRYFKSEIKEYLDYIYRQWTQEGLPATKGFPLKDIDDTAMGFRLLRLCGYHVSPCAFNHFEKDGEFLCYPGQSNQSITAMYNLYRATQVSFPGEAELERANIYCGKLLAERRASGKFKDKWVIPKDLPGEVRYALDFPWKVSLPRVETRMYLDQYGGSADVWIGKVLYRCVGHHKHKQLLLHPLCFNTLPCGFTTMPLICNDLYLETARADFRIFQRLCRREWHGLRKWYDENNIGLHGVTPDSALRTYFLAAANIFEPNRAAERLAWARTAVLAEAISRRWRRGDNTSTGSRREGPPNNELHNHGGNELARGEEHPTERALLGELRYELNSLAPSNDAYRHLQETWVHWLRSWSLDSFGGNTALLLVRAIEICSGRHSSLTKQNVNHQEYCQLESLTHSICSKLASSRALAQVGEKMEKDGNLDQQMDLEMQGLAQCVLQNWNSINRESRQTFLHVVKSYYYVAYCSPETINNHVSKVLFEDV</sequence>
<gene>
    <name evidence="7" type="ORF">URODEC1_LOCUS49212</name>
</gene>
<dbReference type="SFLD" id="SFLDG01014">
    <property type="entry name" value="Terpene_Cyclase_Like_1_N-term"/>
    <property type="match status" value="1"/>
</dbReference>
<feature type="domain" description="Terpene synthase N-terminal" evidence="6">
    <location>
        <begin position="202"/>
        <end position="408"/>
    </location>
</feature>
<dbReference type="FunFam" id="1.50.10.160:FF:000001">
    <property type="entry name" value="Ent-copalyl diphosphate synthase"/>
    <property type="match status" value="1"/>
</dbReference>
<evidence type="ECO:0000256" key="5">
    <source>
        <dbReference type="SAM" id="MobiDB-lite"/>
    </source>
</evidence>
<keyword evidence="4" id="KW-0413">Isomerase</keyword>
<dbReference type="InterPro" id="IPR050148">
    <property type="entry name" value="Terpene_synthase-like"/>
</dbReference>
<dbReference type="SUPFAM" id="SSF48576">
    <property type="entry name" value="Terpenoid synthases"/>
    <property type="match status" value="1"/>
</dbReference>
<feature type="region of interest" description="Disordered" evidence="5">
    <location>
        <begin position="558"/>
        <end position="589"/>
    </location>
</feature>
<dbReference type="Gene3D" id="1.50.10.160">
    <property type="match status" value="1"/>
</dbReference>
<dbReference type="GO" id="GO:0046872">
    <property type="term" value="F:metal ion binding"/>
    <property type="evidence" value="ECO:0007669"/>
    <property type="project" value="UniProtKB-KW"/>
</dbReference>
<evidence type="ECO:0000313" key="8">
    <source>
        <dbReference type="Proteomes" id="UP001497457"/>
    </source>
</evidence>
<feature type="compositionally biased region" description="Basic and acidic residues" evidence="5">
    <location>
        <begin position="565"/>
        <end position="589"/>
    </location>
</feature>
<evidence type="ECO:0000256" key="2">
    <source>
        <dbReference type="ARBA" id="ARBA00022723"/>
    </source>
</evidence>
<evidence type="ECO:0000256" key="4">
    <source>
        <dbReference type="ARBA" id="ARBA00023235"/>
    </source>
</evidence>
<dbReference type="PANTHER" id="PTHR31739:SF46">
    <property type="entry name" value="COPALYL DIPHOSPHATE SYNTHASE3"/>
    <property type="match status" value="1"/>
</dbReference>
<keyword evidence="3" id="KW-0460">Magnesium</keyword>
<dbReference type="AlphaFoldDB" id="A0ABC9A0H9"/>
<dbReference type="SUPFAM" id="SSF48239">
    <property type="entry name" value="Terpenoid cyclases/Protein prenyltransferases"/>
    <property type="match status" value="2"/>
</dbReference>
<reference evidence="7 8" key="2">
    <citation type="submission" date="2024-10" db="EMBL/GenBank/DDBJ databases">
        <authorList>
            <person name="Ryan C."/>
        </authorList>
    </citation>
    <scope>NUCLEOTIDE SEQUENCE [LARGE SCALE GENOMIC DNA]</scope>
</reference>
<comment type="cofactor">
    <cofactor evidence="1">
        <name>Mg(2+)</name>
        <dbReference type="ChEBI" id="CHEBI:18420"/>
    </cofactor>
</comment>
<evidence type="ECO:0000259" key="6">
    <source>
        <dbReference type="Pfam" id="PF01397"/>
    </source>
</evidence>
<dbReference type="InterPro" id="IPR008930">
    <property type="entry name" value="Terpenoid_cyclase/PrenylTrfase"/>
</dbReference>
<dbReference type="Proteomes" id="UP001497457">
    <property type="component" value="Chromosome 2b"/>
</dbReference>
<dbReference type="Pfam" id="PF01397">
    <property type="entry name" value="Terpene_synth"/>
    <property type="match status" value="1"/>
</dbReference>
<dbReference type="FunFam" id="1.50.10.130:FF:000002">
    <property type="entry name" value="Ent-copalyl diphosphate synthase, chloroplastic"/>
    <property type="match status" value="1"/>
</dbReference>
<keyword evidence="8" id="KW-1185">Reference proteome</keyword>